<dbReference type="EnsemblPlants" id="OB10G20850.1">
    <property type="protein sequence ID" value="OB10G20850.1"/>
    <property type="gene ID" value="OB10G20850"/>
</dbReference>
<dbReference type="InterPro" id="IPR050796">
    <property type="entry name" value="SCF_F-box_component"/>
</dbReference>
<evidence type="ECO:0000313" key="2">
    <source>
        <dbReference type="EnsemblPlants" id="OB10G20850.1"/>
    </source>
</evidence>
<dbReference type="SMART" id="SM00256">
    <property type="entry name" value="FBOX"/>
    <property type="match status" value="1"/>
</dbReference>
<protein>
    <recommendedName>
        <fullName evidence="1">F-box domain-containing protein</fullName>
    </recommendedName>
</protein>
<keyword evidence="3" id="KW-1185">Reference proteome</keyword>
<dbReference type="PROSITE" id="PS50181">
    <property type="entry name" value="FBOX"/>
    <property type="match status" value="1"/>
</dbReference>
<organism evidence="2">
    <name type="scientific">Oryza brachyantha</name>
    <name type="common">malo sina</name>
    <dbReference type="NCBI Taxonomy" id="4533"/>
    <lineage>
        <taxon>Eukaryota</taxon>
        <taxon>Viridiplantae</taxon>
        <taxon>Streptophyta</taxon>
        <taxon>Embryophyta</taxon>
        <taxon>Tracheophyta</taxon>
        <taxon>Spermatophyta</taxon>
        <taxon>Magnoliopsida</taxon>
        <taxon>Liliopsida</taxon>
        <taxon>Poales</taxon>
        <taxon>Poaceae</taxon>
        <taxon>BOP clade</taxon>
        <taxon>Oryzoideae</taxon>
        <taxon>Oryzeae</taxon>
        <taxon>Oryzinae</taxon>
        <taxon>Oryza</taxon>
    </lineage>
</organism>
<dbReference type="PANTHER" id="PTHR31672">
    <property type="entry name" value="BNACNNG10540D PROTEIN"/>
    <property type="match status" value="1"/>
</dbReference>
<proteinExistence type="predicted"/>
<dbReference type="SUPFAM" id="SSF81383">
    <property type="entry name" value="F-box domain"/>
    <property type="match status" value="2"/>
</dbReference>
<dbReference type="OMA" id="CRMRYVK"/>
<dbReference type="Gene3D" id="1.20.1280.50">
    <property type="match status" value="1"/>
</dbReference>
<dbReference type="Proteomes" id="UP000006038">
    <property type="component" value="Chromosome 10"/>
</dbReference>
<dbReference type="InterPro" id="IPR036047">
    <property type="entry name" value="F-box-like_dom_sf"/>
</dbReference>
<dbReference type="Pfam" id="PF12937">
    <property type="entry name" value="F-box-like"/>
    <property type="match status" value="1"/>
</dbReference>
<accession>J3N3I7</accession>
<name>J3N3I7_ORYBR</name>
<dbReference type="PANTHER" id="PTHR31672:SF13">
    <property type="entry name" value="F-BOX PROTEIN CPR30-LIKE"/>
    <property type="match status" value="1"/>
</dbReference>
<dbReference type="Gramene" id="OB10G20850.1">
    <property type="protein sequence ID" value="OB10G20850.1"/>
    <property type="gene ID" value="OB10G20850"/>
</dbReference>
<dbReference type="InterPro" id="IPR001810">
    <property type="entry name" value="F-box_dom"/>
</dbReference>
<dbReference type="AlphaFoldDB" id="J3N3I7"/>
<evidence type="ECO:0000313" key="3">
    <source>
        <dbReference type="Proteomes" id="UP000006038"/>
    </source>
</evidence>
<reference evidence="2" key="1">
    <citation type="journal article" date="2013" name="Nat. Commun.">
        <title>Whole-genome sequencing of Oryza brachyantha reveals mechanisms underlying Oryza genome evolution.</title>
        <authorList>
            <person name="Chen J."/>
            <person name="Huang Q."/>
            <person name="Gao D."/>
            <person name="Wang J."/>
            <person name="Lang Y."/>
            <person name="Liu T."/>
            <person name="Li B."/>
            <person name="Bai Z."/>
            <person name="Luis Goicoechea J."/>
            <person name="Liang C."/>
            <person name="Chen C."/>
            <person name="Zhang W."/>
            <person name="Sun S."/>
            <person name="Liao Y."/>
            <person name="Zhang X."/>
            <person name="Yang L."/>
            <person name="Song C."/>
            <person name="Wang M."/>
            <person name="Shi J."/>
            <person name="Liu G."/>
            <person name="Liu J."/>
            <person name="Zhou H."/>
            <person name="Zhou W."/>
            <person name="Yu Q."/>
            <person name="An N."/>
            <person name="Chen Y."/>
            <person name="Cai Q."/>
            <person name="Wang B."/>
            <person name="Liu B."/>
            <person name="Min J."/>
            <person name="Huang Y."/>
            <person name="Wu H."/>
            <person name="Li Z."/>
            <person name="Zhang Y."/>
            <person name="Yin Y."/>
            <person name="Song W."/>
            <person name="Jiang J."/>
            <person name="Jackson S.A."/>
            <person name="Wing R.A."/>
            <person name="Wang J."/>
            <person name="Chen M."/>
        </authorList>
    </citation>
    <scope>NUCLEOTIDE SEQUENCE [LARGE SCALE GENOMIC DNA]</scope>
    <source>
        <strain evidence="2">cv. IRGC 101232</strain>
    </source>
</reference>
<evidence type="ECO:0000259" key="1">
    <source>
        <dbReference type="PROSITE" id="PS50181"/>
    </source>
</evidence>
<reference evidence="2" key="2">
    <citation type="submission" date="2013-04" db="UniProtKB">
        <authorList>
            <consortium name="EnsemblPlants"/>
        </authorList>
    </citation>
    <scope>IDENTIFICATION</scope>
</reference>
<feature type="domain" description="F-box" evidence="1">
    <location>
        <begin position="1"/>
        <end position="43"/>
    </location>
</feature>
<dbReference type="HOGENOM" id="CLU_011979_3_0_1"/>
<sequence>MGSVPDDILIDIFSYLPARSAARLPALSRSWRAALSSAFFVDLHLRRANRTPRLLCGACDYKLEKEWCFYAVCLGGSGGGGGGGRRGHVEELMRGEFSDVTACFGKNGLYVCNPSTGEVLAVPDTEIPRKTTLRPSRALPRPPRYLRVAYGLGYSSATREMKVVRLFSQDTSDPLGPSPTICEVFVLDTPACWRPAAGKPPPECVVEYNTAGAFLNVSLHFLWRDGRSIVTFNVTDESFGTLPLSPPPAATAGAEDWQIVETITELDGRLCVCQSGRKNIWPLDLSSMAAARRRRRRNDGVGETLFHRRDRKAVPRPESALGRLGRAAAAMHARGQEDLDADGAESLTPVGRTAEEIALSSPATRAWFYVLKWLPARTVSELSLACREWRAVVTTDSFVRSHAVHANMAARRPRVRFLAETIAITYGIDRADEVYTPFPSAKPFVYVPVTSAKLFVCSQPCHGLNVGSFSNRLDFICNPDMEYLPATSSTMMTMTTALAAAAASTTIASTAASRRGTTRRKTTRWWCASPTRRRTSRRGATSCDASCATSNGRSGFACQPRPAAGGLLRDAGVRQRKDLLAGRPGACPAAGANDGVRAGLARLPQRRRVQVRRRAGPTHSVPGRLSVLRLHGALCVACSDRDANTIDVWALKGAVWSMEYRLELAGHSPEYMSENATLMCVDPTSGRILLNTERSLGYYDAETGELETIYRVPRWVEPHERFCAV</sequence>